<dbReference type="Pfam" id="PF00933">
    <property type="entry name" value="Glyco_hydro_3"/>
    <property type="match status" value="1"/>
</dbReference>
<dbReference type="PRINTS" id="PR00133">
    <property type="entry name" value="GLHYDRLASE3"/>
</dbReference>
<keyword evidence="5" id="KW-0326">Glycosidase</keyword>
<accession>A0ABQ1YLM0</accession>
<evidence type="ECO:0000313" key="7">
    <source>
        <dbReference type="EMBL" id="GGH30677.1"/>
    </source>
</evidence>
<dbReference type="PANTHER" id="PTHR30480">
    <property type="entry name" value="BETA-HEXOSAMINIDASE-RELATED"/>
    <property type="match status" value="1"/>
</dbReference>
<dbReference type="Gene3D" id="3.20.20.300">
    <property type="entry name" value="Glycoside hydrolase, family 3, N-terminal domain"/>
    <property type="match status" value="1"/>
</dbReference>
<comment type="catalytic activity">
    <reaction evidence="1">
        <text>Hydrolysis of terminal non-reducing N-acetyl-D-hexosamine residues in N-acetyl-beta-D-hexosaminides.</text>
        <dbReference type="EC" id="3.2.1.52"/>
    </reaction>
</comment>
<proteinExistence type="inferred from homology"/>
<dbReference type="NCBIfam" id="NF003740">
    <property type="entry name" value="PRK05337.1"/>
    <property type="match status" value="1"/>
</dbReference>
<dbReference type="InterPro" id="IPR017853">
    <property type="entry name" value="GH"/>
</dbReference>
<evidence type="ECO:0000313" key="8">
    <source>
        <dbReference type="Proteomes" id="UP000659344"/>
    </source>
</evidence>
<keyword evidence="4" id="KW-0378">Hydrolase</keyword>
<dbReference type="SUPFAM" id="SSF52279">
    <property type="entry name" value="Beta-D-glucan exohydrolase, C-terminal domain"/>
    <property type="match status" value="1"/>
</dbReference>
<dbReference type="InterPro" id="IPR050226">
    <property type="entry name" value="NagZ_Beta-hexosaminidase"/>
</dbReference>
<evidence type="ECO:0000256" key="1">
    <source>
        <dbReference type="ARBA" id="ARBA00001231"/>
    </source>
</evidence>
<dbReference type="EMBL" id="BMFT01000002">
    <property type="protein sequence ID" value="GGH30677.1"/>
    <property type="molecule type" value="Genomic_DNA"/>
</dbReference>
<feature type="domain" description="Glycoside hydrolase family 3 N-terminal" evidence="6">
    <location>
        <begin position="11"/>
        <end position="330"/>
    </location>
</feature>
<comment type="similarity">
    <text evidence="2">Belongs to the glycosyl hydrolase 3 family.</text>
</comment>
<name>A0ABQ1YLM0_9BACL</name>
<dbReference type="Proteomes" id="UP000659344">
    <property type="component" value="Unassembled WGS sequence"/>
</dbReference>
<evidence type="ECO:0000256" key="3">
    <source>
        <dbReference type="ARBA" id="ARBA00012663"/>
    </source>
</evidence>
<keyword evidence="8" id="KW-1185">Reference proteome</keyword>
<dbReference type="InterPro" id="IPR036962">
    <property type="entry name" value="Glyco_hydro_3_N_sf"/>
</dbReference>
<dbReference type="SUPFAM" id="SSF51445">
    <property type="entry name" value="(Trans)glycosidases"/>
    <property type="match status" value="1"/>
</dbReference>
<dbReference type="InterPro" id="IPR001764">
    <property type="entry name" value="Glyco_hydro_3_N"/>
</dbReference>
<dbReference type="Gene3D" id="3.40.50.1700">
    <property type="entry name" value="Glycoside hydrolase family 3 C-terminal domain"/>
    <property type="match status" value="1"/>
</dbReference>
<gene>
    <name evidence="7" type="ORF">GCM10008013_33900</name>
</gene>
<evidence type="ECO:0000256" key="2">
    <source>
        <dbReference type="ARBA" id="ARBA00005336"/>
    </source>
</evidence>
<dbReference type="PANTHER" id="PTHR30480:SF13">
    <property type="entry name" value="BETA-HEXOSAMINIDASE"/>
    <property type="match status" value="1"/>
</dbReference>
<dbReference type="EC" id="3.2.1.52" evidence="3"/>
<reference evidence="8" key="1">
    <citation type="journal article" date="2019" name="Int. J. Syst. Evol. Microbiol.">
        <title>The Global Catalogue of Microorganisms (GCM) 10K type strain sequencing project: providing services to taxonomists for standard genome sequencing and annotation.</title>
        <authorList>
            <consortium name="The Broad Institute Genomics Platform"/>
            <consortium name="The Broad Institute Genome Sequencing Center for Infectious Disease"/>
            <person name="Wu L."/>
            <person name="Ma J."/>
        </authorList>
    </citation>
    <scope>NUCLEOTIDE SEQUENCE [LARGE SCALE GENOMIC DNA]</scope>
    <source>
        <strain evidence="8">CGMCC 1.12769</strain>
    </source>
</reference>
<protein>
    <recommendedName>
        <fullName evidence="3">beta-N-acetylhexosaminidase</fullName>
        <ecNumber evidence="3">3.2.1.52</ecNumber>
    </recommendedName>
</protein>
<dbReference type="InterPro" id="IPR036881">
    <property type="entry name" value="Glyco_hydro_3_C_sf"/>
</dbReference>
<evidence type="ECO:0000259" key="6">
    <source>
        <dbReference type="Pfam" id="PF00933"/>
    </source>
</evidence>
<sequence>MTRDQLKNMSIEQKVGQLFMCGFDDTKPNDSILHLINEYHIGGVNYFRRNAKSPEQVAALSAELQQVSDIPLLISIDQEGGMVAGIETGVTLMPGNMAIGATRDVEAAHTAAFIAGRELRAMGINMDFAPCLDVNNNPDNPVIGVRSYGESPNLVATMGCAAIKGYQEAGVTATVKHFPGHGDTNADSHHELPLVGHDRKRLHEIELVPFKHAIASGVDALMTAHVIFPAYEDQDIPATLSHKILTGLLRSELGFEGVITTDCLEMNAISKGVGVGLGAVMAIEAGADLVLISHQISLQTEGIEAVLTAVRSGRISEARIDESVERLLKLKEKNGLFERDMSSNTSIIAMEESLAFARSLSEASITLVKNEGKFPLTPDAKTYIVWPNMRPVSETAEPEGQEVTLGKILTSRVAQLKEQVISVNPSEEEIANVISESLDYEQIVIATYNASFSAGQQRLVQELAEREDTSLIVASLRIPYDLTAFPKVKTYLACYENKPLSIQSLAKALMGDIPARGKLPVTVGSYGTE</sequence>
<evidence type="ECO:0000256" key="5">
    <source>
        <dbReference type="ARBA" id="ARBA00023295"/>
    </source>
</evidence>
<organism evidence="7 8">
    <name type="scientific">Paenibacillus segetis</name>
    <dbReference type="NCBI Taxonomy" id="1325360"/>
    <lineage>
        <taxon>Bacteria</taxon>
        <taxon>Bacillati</taxon>
        <taxon>Bacillota</taxon>
        <taxon>Bacilli</taxon>
        <taxon>Bacillales</taxon>
        <taxon>Paenibacillaceae</taxon>
        <taxon>Paenibacillus</taxon>
    </lineage>
</organism>
<evidence type="ECO:0000256" key="4">
    <source>
        <dbReference type="ARBA" id="ARBA00022801"/>
    </source>
</evidence>
<dbReference type="RefSeq" id="WP_188541045.1">
    <property type="nucleotide sequence ID" value="NZ_BMFT01000002.1"/>
</dbReference>
<comment type="caution">
    <text evidence="7">The sequence shown here is derived from an EMBL/GenBank/DDBJ whole genome shotgun (WGS) entry which is preliminary data.</text>
</comment>